<evidence type="ECO:0000256" key="4">
    <source>
        <dbReference type="ARBA" id="ARBA00023136"/>
    </source>
</evidence>
<name>A0A9P6JBN9_MORAP</name>
<comment type="caution">
    <text evidence="10">The sequence shown here is derived from an EMBL/GenBank/DDBJ whole genome shotgun (WGS) entry which is preliminary data.</text>
</comment>
<evidence type="ECO:0000313" key="10">
    <source>
        <dbReference type="EMBL" id="KAF9966428.1"/>
    </source>
</evidence>
<feature type="compositionally biased region" description="Polar residues" evidence="6">
    <location>
        <begin position="508"/>
        <end position="534"/>
    </location>
</feature>
<dbReference type="Pfam" id="PF10337">
    <property type="entry name" value="ArAE_2_N"/>
    <property type="match status" value="1"/>
</dbReference>
<sequence>MSHATPGNGYGEVPDQRHKLGFFDMAIFDPAPDRAKSARSSIDHDGLSHRIPVSRPPSIESMNSSNSVPFAPPPPPPPSAWKRFANHFSKRVIKRHVKFVVALYISSAMALIPQIARILAEGNNAAWTISAAWFFVGVWIMTLYKTRYAKLNCSFIIYTIAGIFALTKGQKSTVYSFNDFWNLMGPMMLGIAICLIVSILFWPETASEGLGRALNESLDTSRALLNLSTRSFLLNHKTIALPKSAIEKAQSEVRMAQKKLYSAYREARYEVTYAMTNPADYKEVRVIVSALMRHLGSMSLVVQNERLLMLGHPDRDDEDLLTQSGGELSAGDGSGSDSASGSDSDSGGGSDSEDPTRRNGDRADKSSQLRDYFGSATAEDATASSSRSRPGHRRRHRKSGPMESPGSEDGPDTFHRREQRRGSAAELRRIRQLLQRAENSTQAAVKARQQNQDRQKQQALQQTFQFGRGGVATAPPTPGGRGVFSVFGHHHAHRAKGSSSIRVDAASGLTTETQQPSSSAAPSVITTPDSSRPNSIHEEQNLDTVKSFKSFFSNKSASRFKPKGNRPASLKAGFKMGSSKKTLVNHSEDLLSGIPLGDIHCATMPASADRGSDDSSSGIAERQYHTMHAGIRFGTSLTDQQVRKAAEVYRKRQEKQARRERKQAERDVKAVQEQHEKQRQAEAQARAIPPKEVAFGDRKDIVRDPLQRLSDSCSRVMVGMERELVSGLSVEQDRLERIKRRNAQRADAVRAAEARKAEEEKAAAAAAVAIDAHSTGAGGSPSGANAVAGDAAKESGPSKVTVLDRLRDLAGLKPRHLTKEDIDYAEALKSGLEKGHGKKGNVSKKGHAADTVHPNKFLQQDAIRNATSSGMGDDDDDDFFLPPDMSYVQYLTQELEVFDQAEAQGLRDFIATHPTLDVGPREEIFLIFFFLFALREIARELLRLGKTIQEEKALVEAKAAKAAAEKIASEAATHALSEKRAEQRRRRHSEMWDLPPLRRSATLSALMHRKQEPDLELGLGVNPAMDQPHRHPRGVSKHPHSPRSRSSSPTHYDAAWTANGAIPRRHRSHEPVYDSNGDRPLQTTPPSSHGKNLGDPASLGGQEVLRAEFGDEEDDLPAIKREHHAGKSKRAQQYSVAEIPGFASLQRKEGSDLTQFKDTVETELSPKVNTVRHHSTAPPELDGTNDLKPRRSQLPTRPGSSRNVVLTAPSSTHQDRYPSFASSTSPAILSKQPESDSTAIDGSKAGSRPRDSIDASDDIDDSESSTGSDSSNWKQRRNKSKRKSKNYNIFASFSRRPSEDASGLEQRPSLHPVAPEPFMPPKSTFVNVRKPKTWRYRFWESLQPFKSEEFKFGFKMAVALTFIGLWSWLQWSNNVLAFDRGQWAMLTVMAVLSPTVGATFSVCAMRIAGTLAGTLWALLTYLALPRNPYVICAMMLVIAFAGVFLILESAHPKLGIIMLLSYSSITFIMYEGFTTETIFEVCYKRAVTVIIGIIIAVIMNSLLWPILARRELRKEIAFLIGRQGVLFAELVNKFLLEDPQQPGQFRGMQALDGPDWSNTKPDDNTYASNGRAEDEMDTTESYLDTFQDSFVERAERESQSEKRKNAGQVGITSDNSVMDRPSEESRRLRHKPLQYQQEESRGTMDPDRLAFQHVEHQLQTKLIKISQLLELSGSEPRLKEEFPMKLYQQIIQCCQNILDRMVSMRMAAQLLSPEVRELVTGPMNYYRRDMVGALLLYFSVLSSSLASKSPLPPYLPSARMARLRVIYNVREAIAAHQAVTGEDHYTYIYYYAFSSALEEVIEELELLAILIKPIVGVTLVSSGSGFACGGVAGDQLNLGSAMATTQLGIAPMSNVAQAGSSMGPCEQQQAGILGPSAAMINLGATSAGTAGTGAGAFGQQMQYPQDMIYQQQRLLQQQQAQQHQQHLQLQLQLQAQQQKIQEQELLLQQQQKVLDYHPDLAIQAPARLLINPQIIPVIQPGTPKIKSSHAPGSHSSESSEDEGEVVRGKRPMDRAGAGRSSVGRGKESVRQSGLKVKTGGLRIDVSPATATSPSRGTQVAISTNPNAILISPAGAGAATSPIMMMDESLLEGRHGQRYKDAIQVAQEASGQQVIEVSSPTACAVPSQAQFPAGTGSNASASGRKPSLGLISSPKLPKFTVGSLSKSSEHRQHKRHDSTPDSTPAVPYAVAPTTAVVMPFGSGLIPEAPLPLHMIPMHAQQQAQQDVQQHKQKQ</sequence>
<proteinExistence type="predicted"/>
<feature type="transmembrane region" description="Helical" evidence="7">
    <location>
        <begin position="1454"/>
        <end position="1473"/>
    </location>
</feature>
<evidence type="ECO:0000256" key="2">
    <source>
        <dbReference type="ARBA" id="ARBA00022692"/>
    </source>
</evidence>
<feature type="transmembrane region" description="Helical" evidence="7">
    <location>
        <begin position="99"/>
        <end position="119"/>
    </location>
</feature>
<feature type="compositionally biased region" description="Basic and acidic residues" evidence="6">
    <location>
        <begin position="34"/>
        <end position="48"/>
    </location>
</feature>
<feature type="compositionally biased region" description="Polar residues" evidence="6">
    <location>
        <begin position="1193"/>
        <end position="1212"/>
    </location>
</feature>
<feature type="compositionally biased region" description="Basic residues" evidence="6">
    <location>
        <begin position="1030"/>
        <end position="1043"/>
    </location>
</feature>
<feature type="region of interest" description="Disordered" evidence="6">
    <location>
        <begin position="508"/>
        <end position="539"/>
    </location>
</feature>
<dbReference type="OrthoDB" id="1924968at2759"/>
<keyword evidence="5" id="KW-0175">Coiled coil</keyword>
<reference evidence="10" key="1">
    <citation type="journal article" date="2020" name="Fungal Divers.">
        <title>Resolving the Mortierellaceae phylogeny through synthesis of multi-gene phylogenetics and phylogenomics.</title>
        <authorList>
            <person name="Vandepol N."/>
            <person name="Liber J."/>
            <person name="Desiro A."/>
            <person name="Na H."/>
            <person name="Kennedy M."/>
            <person name="Barry K."/>
            <person name="Grigoriev I.V."/>
            <person name="Miller A.N."/>
            <person name="O'Donnell K."/>
            <person name="Stajich J.E."/>
            <person name="Bonito G."/>
        </authorList>
    </citation>
    <scope>NUCLEOTIDE SEQUENCE</scope>
    <source>
        <strain evidence="10">CK1249</strain>
    </source>
</reference>
<keyword evidence="4 7" id="KW-0472">Membrane</keyword>
<dbReference type="Pfam" id="PF11744">
    <property type="entry name" value="ALMT"/>
    <property type="match status" value="1"/>
</dbReference>
<accession>A0A9P6JBN9</accession>
<dbReference type="EMBL" id="JAAAHY010000157">
    <property type="protein sequence ID" value="KAF9966428.1"/>
    <property type="molecule type" value="Genomic_DNA"/>
</dbReference>
<feature type="coiled-coil region" evidence="5">
    <location>
        <begin position="1926"/>
        <end position="1953"/>
    </location>
</feature>
<evidence type="ECO:0000256" key="7">
    <source>
        <dbReference type="SAM" id="Phobius"/>
    </source>
</evidence>
<feature type="region of interest" description="Disordered" evidence="6">
    <location>
        <begin position="1018"/>
        <end position="1099"/>
    </location>
</feature>
<feature type="compositionally biased region" description="Polar residues" evidence="6">
    <location>
        <begin position="2127"/>
        <end position="2140"/>
    </location>
</feature>
<feature type="region of interest" description="Disordered" evidence="6">
    <location>
        <begin position="1593"/>
        <end position="1629"/>
    </location>
</feature>
<gene>
    <name evidence="10" type="ORF">BGZ70_002358</name>
</gene>
<feature type="compositionally biased region" description="Low complexity" evidence="6">
    <location>
        <begin position="2014"/>
        <end position="2023"/>
    </location>
</feature>
<feature type="transmembrane region" description="Helical" evidence="7">
    <location>
        <begin position="1381"/>
        <end position="1400"/>
    </location>
</feature>
<feature type="region of interest" description="Disordered" evidence="6">
    <location>
        <begin position="971"/>
        <end position="993"/>
    </location>
</feature>
<evidence type="ECO:0000256" key="3">
    <source>
        <dbReference type="ARBA" id="ARBA00022989"/>
    </source>
</evidence>
<evidence type="ECO:0000259" key="8">
    <source>
        <dbReference type="Pfam" id="PF10334"/>
    </source>
</evidence>
<feature type="domain" description="Putative ER transporter 6TM N-terminal" evidence="9">
    <location>
        <begin position="129"/>
        <end position="304"/>
    </location>
</feature>
<feature type="transmembrane region" description="Helical" evidence="7">
    <location>
        <begin position="180"/>
        <end position="202"/>
    </location>
</feature>
<feature type="region of interest" description="Disordered" evidence="6">
    <location>
        <begin position="438"/>
        <end position="485"/>
    </location>
</feature>
<dbReference type="PANTHER" id="PTHR47804">
    <property type="entry name" value="60S RIBOSOMAL PROTEIN L19"/>
    <property type="match status" value="1"/>
</dbReference>
<feature type="compositionally biased region" description="Basic residues" evidence="6">
    <location>
        <begin position="389"/>
        <end position="399"/>
    </location>
</feature>
<feature type="region of interest" description="Disordered" evidence="6">
    <location>
        <begin position="314"/>
        <end position="426"/>
    </location>
</feature>
<evidence type="ECO:0000259" key="9">
    <source>
        <dbReference type="Pfam" id="PF10337"/>
    </source>
</evidence>
<comment type="subcellular location">
    <subcellularLocation>
        <location evidence="1">Membrane</location>
        <topology evidence="1">Multi-pass membrane protein</topology>
    </subcellularLocation>
</comment>
<feature type="region of interest" description="Disordered" evidence="6">
    <location>
        <begin position="1546"/>
        <end position="1579"/>
    </location>
</feature>
<feature type="region of interest" description="Disordered" evidence="6">
    <location>
        <begin position="833"/>
        <end position="857"/>
    </location>
</feature>
<feature type="compositionally biased region" description="Basic and acidic residues" evidence="6">
    <location>
        <begin position="354"/>
        <end position="368"/>
    </location>
</feature>
<dbReference type="InterPro" id="IPR018820">
    <property type="entry name" value="BRE4-related_DUF2421"/>
</dbReference>
<evidence type="ECO:0000256" key="5">
    <source>
        <dbReference type="SAM" id="Coils"/>
    </source>
</evidence>
<feature type="compositionally biased region" description="Acidic residues" evidence="6">
    <location>
        <begin position="1254"/>
        <end position="1263"/>
    </location>
</feature>
<keyword evidence="2 7" id="KW-0812">Transmembrane</keyword>
<dbReference type="PANTHER" id="PTHR47804:SF3">
    <property type="entry name" value="PROTEIN BRE4"/>
    <property type="match status" value="1"/>
</dbReference>
<feature type="transmembrane region" description="Helical" evidence="7">
    <location>
        <begin position="1407"/>
        <end position="1424"/>
    </location>
</feature>
<protein>
    <recommendedName>
        <fullName evidence="12">ER transporter 6TM N-terminal domain-containing protein</fullName>
    </recommendedName>
</protein>
<feature type="compositionally biased region" description="Basic and acidic residues" evidence="6">
    <location>
        <begin position="2004"/>
        <end position="2013"/>
    </location>
</feature>
<feature type="compositionally biased region" description="Basic and acidic residues" evidence="6">
    <location>
        <begin position="1593"/>
        <end position="1604"/>
    </location>
</feature>
<dbReference type="InterPro" id="IPR018823">
    <property type="entry name" value="ArAE_2_N"/>
</dbReference>
<feature type="compositionally biased region" description="Low complexity" evidence="6">
    <location>
        <begin position="324"/>
        <end position="345"/>
    </location>
</feature>
<dbReference type="Pfam" id="PF10334">
    <property type="entry name" value="BRE4"/>
    <property type="match status" value="1"/>
</dbReference>
<evidence type="ECO:0008006" key="12">
    <source>
        <dbReference type="Google" id="ProtNLM"/>
    </source>
</evidence>
<dbReference type="InterPro" id="IPR052430">
    <property type="entry name" value="IVT-Associated"/>
</dbReference>
<feature type="transmembrane region" description="Helical" evidence="7">
    <location>
        <begin position="1352"/>
        <end position="1369"/>
    </location>
</feature>
<keyword evidence="11" id="KW-1185">Reference proteome</keyword>
<feature type="region of interest" description="Disordered" evidence="6">
    <location>
        <begin position="1161"/>
        <end position="1281"/>
    </location>
</feature>
<feature type="compositionally biased region" description="Low complexity" evidence="6">
    <location>
        <begin position="375"/>
        <end position="388"/>
    </location>
</feature>
<evidence type="ECO:0000256" key="6">
    <source>
        <dbReference type="SAM" id="MobiDB-lite"/>
    </source>
</evidence>
<feature type="transmembrane region" description="Helical" evidence="7">
    <location>
        <begin position="1430"/>
        <end position="1447"/>
    </location>
</feature>
<feature type="transmembrane region" description="Helical" evidence="7">
    <location>
        <begin position="1485"/>
        <end position="1507"/>
    </location>
</feature>
<feature type="compositionally biased region" description="Polar residues" evidence="6">
    <location>
        <begin position="2048"/>
        <end position="2059"/>
    </location>
</feature>
<feature type="compositionally biased region" description="Basic residues" evidence="6">
    <location>
        <begin position="836"/>
        <end position="846"/>
    </location>
</feature>
<dbReference type="Proteomes" id="UP000738359">
    <property type="component" value="Unassembled WGS sequence"/>
</dbReference>
<feature type="compositionally biased region" description="Polar residues" evidence="6">
    <location>
        <begin position="1081"/>
        <end position="1090"/>
    </location>
</feature>
<dbReference type="GO" id="GO:0015743">
    <property type="term" value="P:malate transport"/>
    <property type="evidence" value="ECO:0007669"/>
    <property type="project" value="InterPro"/>
</dbReference>
<feature type="compositionally biased region" description="Low complexity" evidence="6">
    <location>
        <begin position="1264"/>
        <end position="1273"/>
    </location>
</feature>
<feature type="region of interest" description="Disordered" evidence="6">
    <location>
        <begin position="1980"/>
        <end position="2059"/>
    </location>
</feature>
<feature type="region of interest" description="Disordered" evidence="6">
    <location>
        <begin position="648"/>
        <end position="688"/>
    </location>
</feature>
<organism evidence="10 11">
    <name type="scientific">Mortierella alpina</name>
    <name type="common">Oleaginous fungus</name>
    <name type="synonym">Mortierella renispora</name>
    <dbReference type="NCBI Taxonomy" id="64518"/>
    <lineage>
        <taxon>Eukaryota</taxon>
        <taxon>Fungi</taxon>
        <taxon>Fungi incertae sedis</taxon>
        <taxon>Mucoromycota</taxon>
        <taxon>Mortierellomycotina</taxon>
        <taxon>Mortierellomycetes</taxon>
        <taxon>Mortierellales</taxon>
        <taxon>Mortierellaceae</taxon>
        <taxon>Mortierella</taxon>
    </lineage>
</organism>
<feature type="domain" description="DUF2421" evidence="8">
    <location>
        <begin position="1650"/>
        <end position="1762"/>
    </location>
</feature>
<feature type="region of interest" description="Disordered" evidence="6">
    <location>
        <begin position="34"/>
        <end position="74"/>
    </location>
</feature>
<feature type="compositionally biased region" description="Basic and acidic residues" evidence="6">
    <location>
        <begin position="648"/>
        <end position="680"/>
    </location>
</feature>
<keyword evidence="3 7" id="KW-1133">Transmembrane helix</keyword>
<feature type="transmembrane region" description="Helical" evidence="7">
    <location>
        <begin position="125"/>
        <end position="144"/>
    </location>
</feature>
<dbReference type="InterPro" id="IPR020966">
    <property type="entry name" value="ALMT"/>
</dbReference>
<feature type="region of interest" description="Disordered" evidence="6">
    <location>
        <begin position="2127"/>
        <end position="2186"/>
    </location>
</feature>
<evidence type="ECO:0000313" key="11">
    <source>
        <dbReference type="Proteomes" id="UP000738359"/>
    </source>
</evidence>
<dbReference type="GO" id="GO:0016020">
    <property type="term" value="C:membrane"/>
    <property type="evidence" value="ECO:0007669"/>
    <property type="project" value="UniProtKB-SubCell"/>
</dbReference>
<evidence type="ECO:0000256" key="1">
    <source>
        <dbReference type="ARBA" id="ARBA00004141"/>
    </source>
</evidence>
<feature type="compositionally biased region" description="Basic and acidic residues" evidence="6">
    <location>
        <begin position="412"/>
        <end position="426"/>
    </location>
</feature>